<dbReference type="Pfam" id="PF04383">
    <property type="entry name" value="KilA-N"/>
    <property type="match status" value="1"/>
</dbReference>
<feature type="region of interest" description="Disordered" evidence="5">
    <location>
        <begin position="469"/>
        <end position="493"/>
    </location>
</feature>
<sequence>MQPNSYHQQKHVYNNDFSSQSHYTNLQQSPSSSTSVRQLDMSNYLQQNNNNGWNRSFSLTNSARLSSINTTTISSPSLPLLPLVSSSIPSLLQTRFYPTSSSFSFSNNSIPPSSVPTTASHLFQPYPTLSRSSSHLNYIGYNRVSSSNKSINRARLTTTLWEDENTICYQVDCRGICVARRQDNNMINGTKLLNVAGISRGKRDGILKNERGRIVVKAGAMHLKGVWIPFARAKALSNQFKILDILYPIFSDDPTSYLYPSHLHQMNQFNNENSSSNHHINNENFSNLNSLYKTYSPYPTSTSTLNPLATFQDSNSAVDDIVPQVNDTYGIYHTNNNHHQQPRGNHNNYLSYGQQQQQQDHLHNPDHPSSSCTPTVSTTNVKSVSFLTDYSTANTNNNQDSVHKRSNYRQNQDGKANLTKPIESNLVYGVSSQHNSYSYDNDMTSPIPSSSNNNSDVMYKPSTAIVASSSYTSPSIQSTGTTTADAKNVSKPS</sequence>
<evidence type="ECO:0000259" key="6">
    <source>
        <dbReference type="PROSITE" id="PS51299"/>
    </source>
</evidence>
<evidence type="ECO:0000256" key="3">
    <source>
        <dbReference type="ARBA" id="ARBA00023125"/>
    </source>
</evidence>
<keyword evidence="4" id="KW-0804">Transcription</keyword>
<feature type="compositionally biased region" description="Polar residues" evidence="5">
    <location>
        <begin position="333"/>
        <end position="353"/>
    </location>
</feature>
<evidence type="ECO:0000313" key="8">
    <source>
        <dbReference type="Proteomes" id="UP000650833"/>
    </source>
</evidence>
<feature type="region of interest" description="Disordered" evidence="5">
    <location>
        <begin position="329"/>
        <end position="377"/>
    </location>
</feature>
<evidence type="ECO:0000256" key="1">
    <source>
        <dbReference type="ARBA" id="ARBA00007247"/>
    </source>
</evidence>
<dbReference type="PROSITE" id="PS51299">
    <property type="entry name" value="HTH_APSES"/>
    <property type="match status" value="1"/>
</dbReference>
<dbReference type="InterPro" id="IPR018004">
    <property type="entry name" value="KilA/APSES_HTH"/>
</dbReference>
<keyword evidence="8" id="KW-1185">Reference proteome</keyword>
<dbReference type="InterPro" id="IPR003163">
    <property type="entry name" value="Tscrpt_reg_HTH_APSES-type"/>
</dbReference>
<feature type="region of interest" description="Disordered" evidence="5">
    <location>
        <begin position="391"/>
        <end position="420"/>
    </location>
</feature>
<dbReference type="InterPro" id="IPR029790">
    <property type="entry name" value="EFG1/Phd1/StuA"/>
</dbReference>
<comment type="caution">
    <text evidence="7">The sequence shown here is derived from an EMBL/GenBank/DDBJ whole genome shotgun (WGS) entry which is preliminary data.</text>
</comment>
<dbReference type="Proteomes" id="UP000650833">
    <property type="component" value="Unassembled WGS sequence"/>
</dbReference>
<dbReference type="GO" id="GO:0005634">
    <property type="term" value="C:nucleus"/>
    <property type="evidence" value="ECO:0007669"/>
    <property type="project" value="TreeGrafter"/>
</dbReference>
<feature type="compositionally biased region" description="Polar residues" evidence="5">
    <location>
        <begin position="479"/>
        <end position="493"/>
    </location>
</feature>
<keyword evidence="2" id="KW-0805">Transcription regulation</keyword>
<accession>A0A8H7REG1</accession>
<reference evidence="7" key="1">
    <citation type="submission" date="2020-12" db="EMBL/GenBank/DDBJ databases">
        <title>Metabolic potential, ecology and presence of endohyphal bacteria is reflected in genomic diversity of Mucoromycotina.</title>
        <authorList>
            <person name="Muszewska A."/>
            <person name="Okrasinska A."/>
            <person name="Steczkiewicz K."/>
            <person name="Drgas O."/>
            <person name="Orlowska M."/>
            <person name="Perlinska-Lenart U."/>
            <person name="Aleksandrzak-Piekarczyk T."/>
            <person name="Szatraj K."/>
            <person name="Zielenkiewicz U."/>
            <person name="Pilsyk S."/>
            <person name="Malc E."/>
            <person name="Mieczkowski P."/>
            <person name="Kruszewska J.S."/>
            <person name="Biernat P."/>
            <person name="Pawlowska J."/>
        </authorList>
    </citation>
    <scope>NUCLEOTIDE SEQUENCE</scope>
    <source>
        <strain evidence="7">CBS 226.32</strain>
    </source>
</reference>
<keyword evidence="3" id="KW-0238">DNA-binding</keyword>
<dbReference type="OrthoDB" id="5407653at2759"/>
<dbReference type="GO" id="GO:0045944">
    <property type="term" value="P:positive regulation of transcription by RNA polymerase II"/>
    <property type="evidence" value="ECO:0007669"/>
    <property type="project" value="TreeGrafter"/>
</dbReference>
<feature type="compositionally biased region" description="Polar residues" evidence="5">
    <location>
        <begin position="391"/>
        <end position="400"/>
    </location>
</feature>
<proteinExistence type="inferred from homology"/>
<dbReference type="EMBL" id="JAEPRC010000115">
    <property type="protein sequence ID" value="KAG2208198.1"/>
    <property type="molecule type" value="Genomic_DNA"/>
</dbReference>
<evidence type="ECO:0000256" key="2">
    <source>
        <dbReference type="ARBA" id="ARBA00023015"/>
    </source>
</evidence>
<dbReference type="PANTHER" id="PTHR47792">
    <property type="entry name" value="PROTEIN SOK2-RELATED"/>
    <property type="match status" value="1"/>
</dbReference>
<dbReference type="Gene3D" id="3.10.260.10">
    <property type="entry name" value="Transcription regulator HTH, APSES-type DNA-binding domain"/>
    <property type="match status" value="1"/>
</dbReference>
<dbReference type="PANTHER" id="PTHR47792:SF1">
    <property type="entry name" value="PROTEIN SOK2-RELATED"/>
    <property type="match status" value="1"/>
</dbReference>
<gene>
    <name evidence="7" type="ORF">INT46_000240</name>
</gene>
<dbReference type="GO" id="GO:0003700">
    <property type="term" value="F:DNA-binding transcription factor activity"/>
    <property type="evidence" value="ECO:0007669"/>
    <property type="project" value="TreeGrafter"/>
</dbReference>
<evidence type="ECO:0000256" key="4">
    <source>
        <dbReference type="ARBA" id="ARBA00023163"/>
    </source>
</evidence>
<feature type="compositionally biased region" description="Low complexity" evidence="5">
    <location>
        <begin position="368"/>
        <end position="377"/>
    </location>
</feature>
<dbReference type="GO" id="GO:0043565">
    <property type="term" value="F:sequence-specific DNA binding"/>
    <property type="evidence" value="ECO:0007669"/>
    <property type="project" value="TreeGrafter"/>
</dbReference>
<feature type="domain" description="HTH APSES-type" evidence="6">
    <location>
        <begin position="155"/>
        <end position="261"/>
    </location>
</feature>
<dbReference type="SMART" id="SM01252">
    <property type="entry name" value="KilA-N"/>
    <property type="match status" value="1"/>
</dbReference>
<name>A0A8H7REG1_9FUNG</name>
<dbReference type="AlphaFoldDB" id="A0A8H7REG1"/>
<feature type="compositionally biased region" description="Low complexity" evidence="5">
    <location>
        <begin position="469"/>
        <end position="478"/>
    </location>
</feature>
<organism evidence="7 8">
    <name type="scientific">Mucor plumbeus</name>
    <dbReference type="NCBI Taxonomy" id="97098"/>
    <lineage>
        <taxon>Eukaryota</taxon>
        <taxon>Fungi</taxon>
        <taxon>Fungi incertae sedis</taxon>
        <taxon>Mucoromycota</taxon>
        <taxon>Mucoromycotina</taxon>
        <taxon>Mucoromycetes</taxon>
        <taxon>Mucorales</taxon>
        <taxon>Mucorineae</taxon>
        <taxon>Mucoraceae</taxon>
        <taxon>Mucor</taxon>
    </lineage>
</organism>
<protein>
    <recommendedName>
        <fullName evidence="6">HTH APSES-type domain-containing protein</fullName>
    </recommendedName>
</protein>
<dbReference type="SUPFAM" id="SSF54616">
    <property type="entry name" value="DNA-binding domain of Mlu1-box binding protein MBP1"/>
    <property type="match status" value="1"/>
</dbReference>
<evidence type="ECO:0000313" key="7">
    <source>
        <dbReference type="EMBL" id="KAG2208198.1"/>
    </source>
</evidence>
<evidence type="ECO:0000256" key="5">
    <source>
        <dbReference type="SAM" id="MobiDB-lite"/>
    </source>
</evidence>
<dbReference type="InterPro" id="IPR036887">
    <property type="entry name" value="HTH_APSES_sf"/>
</dbReference>
<comment type="similarity">
    <text evidence="1">Belongs to the EFG1/PHD1/stuA family.</text>
</comment>